<dbReference type="InterPro" id="IPR006852">
    <property type="entry name" value="TOD1_MUCI70"/>
</dbReference>
<evidence type="ECO:0000313" key="3">
    <source>
        <dbReference type="EMBL" id="JAD75352.1"/>
    </source>
</evidence>
<organism evidence="3">
    <name type="scientific">Arundo donax</name>
    <name type="common">Giant reed</name>
    <name type="synonym">Donax arundinaceus</name>
    <dbReference type="NCBI Taxonomy" id="35708"/>
    <lineage>
        <taxon>Eukaryota</taxon>
        <taxon>Viridiplantae</taxon>
        <taxon>Streptophyta</taxon>
        <taxon>Embryophyta</taxon>
        <taxon>Tracheophyta</taxon>
        <taxon>Spermatophyta</taxon>
        <taxon>Magnoliopsida</taxon>
        <taxon>Liliopsida</taxon>
        <taxon>Poales</taxon>
        <taxon>Poaceae</taxon>
        <taxon>PACMAD clade</taxon>
        <taxon>Arundinoideae</taxon>
        <taxon>Arundineae</taxon>
        <taxon>Arundo</taxon>
    </lineage>
</organism>
<sequence length="253" mass="29756">MYTLTAQVQVLVEVPKLLLHRLFPNVRYSIWIDGKLKLVRDPYLVLERFLWRKNVSFAISRHYKRFDVFEEAEANKAGGKYDNVSIDYQIEFYRREGLTHYSSAKLPITSDVPEGCVIIREHIPITNLLTCLWFNEVDHFTSRDQLSFSMVRDKIRARINWTADMFLDCERRDFVVQTYHRELLEQRQRSQPPPRPPVVRVQPRKMLPDNAAKEPAKSSGTKKLPAKRTRDRKSNSKRTHRSKVSGGKESIQL</sequence>
<proteinExistence type="predicted"/>
<feature type="compositionally biased region" description="Basic residues" evidence="1">
    <location>
        <begin position="224"/>
        <end position="243"/>
    </location>
</feature>
<evidence type="ECO:0000259" key="2">
    <source>
        <dbReference type="Pfam" id="PF04765"/>
    </source>
</evidence>
<reference evidence="3" key="2">
    <citation type="journal article" date="2015" name="Data Brief">
        <title>Shoot transcriptome of the giant reed, Arundo donax.</title>
        <authorList>
            <person name="Barrero R.A."/>
            <person name="Guerrero F.D."/>
            <person name="Moolhuijzen P."/>
            <person name="Goolsby J.A."/>
            <person name="Tidwell J."/>
            <person name="Bellgard S.E."/>
            <person name="Bellgard M.I."/>
        </authorList>
    </citation>
    <scope>NUCLEOTIDE SEQUENCE</scope>
    <source>
        <tissue evidence="3">Shoot tissue taken approximately 20 cm above the soil surface</tissue>
    </source>
</reference>
<protein>
    <recommendedName>
        <fullName evidence="2">TOD1/MUCI70 glycosyltransferase-like domain-containing protein</fullName>
    </recommendedName>
</protein>
<feature type="region of interest" description="Disordered" evidence="1">
    <location>
        <begin position="185"/>
        <end position="253"/>
    </location>
</feature>
<dbReference type="InterPro" id="IPR048354">
    <property type="entry name" value="TOD1_MUCI70_glycTrfase_dom"/>
</dbReference>
<dbReference type="AlphaFoldDB" id="A0A0A9CV21"/>
<name>A0A0A9CV21_ARUDO</name>
<dbReference type="Pfam" id="PF04765">
    <property type="entry name" value="TOD1_MUCI70"/>
    <property type="match status" value="1"/>
</dbReference>
<dbReference type="PANTHER" id="PTHR12956">
    <property type="entry name" value="ALKALINE CERAMIDASE-RELATED"/>
    <property type="match status" value="1"/>
</dbReference>
<feature type="domain" description="TOD1/MUCI70 glycosyltransferase-like" evidence="2">
    <location>
        <begin position="13"/>
        <end position="180"/>
    </location>
</feature>
<accession>A0A0A9CV21</accession>
<dbReference type="EMBL" id="GBRH01222543">
    <property type="protein sequence ID" value="JAD75352.1"/>
    <property type="molecule type" value="Transcribed_RNA"/>
</dbReference>
<evidence type="ECO:0000256" key="1">
    <source>
        <dbReference type="SAM" id="MobiDB-lite"/>
    </source>
</evidence>
<reference evidence="3" key="1">
    <citation type="submission" date="2014-09" db="EMBL/GenBank/DDBJ databases">
        <authorList>
            <person name="Magalhaes I.L.F."/>
            <person name="Oliveira U."/>
            <person name="Santos F.R."/>
            <person name="Vidigal T.H.D.A."/>
            <person name="Brescovit A.D."/>
            <person name="Santos A.J."/>
        </authorList>
    </citation>
    <scope>NUCLEOTIDE SEQUENCE</scope>
    <source>
        <tissue evidence="3">Shoot tissue taken approximately 20 cm above the soil surface</tissue>
    </source>
</reference>
<dbReference type="PANTHER" id="PTHR12956:SF75">
    <property type="entry name" value="OS01G0304300 PROTEIN"/>
    <property type="match status" value="1"/>
</dbReference>